<evidence type="ECO:0000313" key="2">
    <source>
        <dbReference type="Proteomes" id="UP001219525"/>
    </source>
</evidence>
<comment type="caution">
    <text evidence="1">The sequence shown here is derived from an EMBL/GenBank/DDBJ whole genome shotgun (WGS) entry which is preliminary data.</text>
</comment>
<reference evidence="1" key="1">
    <citation type="submission" date="2023-03" db="EMBL/GenBank/DDBJ databases">
        <title>Massive genome expansion in bonnet fungi (Mycena s.s.) driven by repeated elements and novel gene families across ecological guilds.</title>
        <authorList>
            <consortium name="Lawrence Berkeley National Laboratory"/>
            <person name="Harder C.B."/>
            <person name="Miyauchi S."/>
            <person name="Viragh M."/>
            <person name="Kuo A."/>
            <person name="Thoen E."/>
            <person name="Andreopoulos B."/>
            <person name="Lu D."/>
            <person name="Skrede I."/>
            <person name="Drula E."/>
            <person name="Henrissat B."/>
            <person name="Morin E."/>
            <person name="Kohler A."/>
            <person name="Barry K."/>
            <person name="LaButti K."/>
            <person name="Morin E."/>
            <person name="Salamov A."/>
            <person name="Lipzen A."/>
            <person name="Mereny Z."/>
            <person name="Hegedus B."/>
            <person name="Baldrian P."/>
            <person name="Stursova M."/>
            <person name="Weitz H."/>
            <person name="Taylor A."/>
            <person name="Grigoriev I.V."/>
            <person name="Nagy L.G."/>
            <person name="Martin F."/>
            <person name="Kauserud H."/>
        </authorList>
    </citation>
    <scope>NUCLEOTIDE SEQUENCE</scope>
    <source>
        <strain evidence="1">9144</strain>
    </source>
</reference>
<name>A0AAD6UZX2_9AGAR</name>
<dbReference type="AlphaFoldDB" id="A0AAD6UZX2"/>
<dbReference type="EMBL" id="JARJCW010000085">
    <property type="protein sequence ID" value="KAJ7196285.1"/>
    <property type="molecule type" value="Genomic_DNA"/>
</dbReference>
<dbReference type="Proteomes" id="UP001219525">
    <property type="component" value="Unassembled WGS sequence"/>
</dbReference>
<gene>
    <name evidence="1" type="ORF">GGX14DRAFT_403486</name>
</gene>
<protein>
    <submittedName>
        <fullName evidence="1">Uncharacterized protein</fullName>
    </submittedName>
</protein>
<proteinExistence type="predicted"/>
<sequence>MLATNIEEAPIGASVRWKPADSLWAVHCGSSAAELWSVEAVEEPSLLSRYRADDVEQEEKKHFSDSVGIVRGPAQARKSAWACGWGGSPYETGMRTGRDGHVGIDTVPVFTAYSRKRKVPYETVETRPYTALYGRNSASSANTTNARQTTITCAAAVAAARVSLTRGRKVYGRTRIPYGVNPYPRAWAALIAGMGMHHRHLTLPPTALGSINNAFRAFPCPASHPPFVIIARGDTNGGRHDLVGHRIQLQRISNRVDVLVAKHLERVLLFAIRKTEYDLQRMFRRELRQGSEACGHQFLINRTTRLAISSSIHDFWGSFGSPDTGLLSEEILDGN</sequence>
<keyword evidence="2" id="KW-1185">Reference proteome</keyword>
<accession>A0AAD6UZX2</accession>
<evidence type="ECO:0000313" key="1">
    <source>
        <dbReference type="EMBL" id="KAJ7196285.1"/>
    </source>
</evidence>
<organism evidence="1 2">
    <name type="scientific">Mycena pura</name>
    <dbReference type="NCBI Taxonomy" id="153505"/>
    <lineage>
        <taxon>Eukaryota</taxon>
        <taxon>Fungi</taxon>
        <taxon>Dikarya</taxon>
        <taxon>Basidiomycota</taxon>
        <taxon>Agaricomycotina</taxon>
        <taxon>Agaricomycetes</taxon>
        <taxon>Agaricomycetidae</taxon>
        <taxon>Agaricales</taxon>
        <taxon>Marasmiineae</taxon>
        <taxon>Mycenaceae</taxon>
        <taxon>Mycena</taxon>
    </lineage>
</organism>